<dbReference type="PANTHER" id="PTHR21650">
    <property type="entry name" value="MEMBRALIN/KINETOCHORE PROTEIN NUF2"/>
    <property type="match status" value="1"/>
</dbReference>
<dbReference type="GO" id="GO:0044877">
    <property type="term" value="F:protein-containing complex binding"/>
    <property type="evidence" value="ECO:0007669"/>
    <property type="project" value="TreeGrafter"/>
</dbReference>
<evidence type="ECO:0000256" key="9">
    <source>
        <dbReference type="ARBA" id="ARBA00023242"/>
    </source>
</evidence>
<evidence type="ECO:0000259" key="14">
    <source>
        <dbReference type="Pfam" id="PF18595"/>
    </source>
</evidence>
<dbReference type="GeneID" id="62193480"/>
<dbReference type="Gene3D" id="1.10.418.60">
    <property type="entry name" value="Ncd80 complex, Nuf2 subunit"/>
    <property type="match status" value="1"/>
</dbReference>
<evidence type="ECO:0000256" key="3">
    <source>
        <dbReference type="ARBA" id="ARBA00005498"/>
    </source>
</evidence>
<feature type="domain" description="Kinetochore protein Nuf2 N-terminal" evidence="13">
    <location>
        <begin position="20"/>
        <end position="158"/>
    </location>
</feature>
<dbReference type="GO" id="GO:0005634">
    <property type="term" value="C:nucleus"/>
    <property type="evidence" value="ECO:0007669"/>
    <property type="project" value="UniProtKB-SubCell"/>
</dbReference>
<keyword evidence="10" id="KW-0131">Cell cycle</keyword>
<accession>A0A875RWF1</accession>
<keyword evidence="9" id="KW-0539">Nucleus</keyword>
<dbReference type="Proteomes" id="UP000662931">
    <property type="component" value="Chromosome 1"/>
</dbReference>
<feature type="coiled-coil region" evidence="12">
    <location>
        <begin position="329"/>
        <end position="402"/>
    </location>
</feature>
<dbReference type="GO" id="GO:0031262">
    <property type="term" value="C:Ndc80 complex"/>
    <property type="evidence" value="ECO:0007669"/>
    <property type="project" value="InterPro"/>
</dbReference>
<dbReference type="InterPro" id="IPR041112">
    <property type="entry name" value="Nuf2_DHR10-like"/>
</dbReference>
<dbReference type="AlphaFoldDB" id="A0A875RWF1"/>
<evidence type="ECO:0000256" key="1">
    <source>
        <dbReference type="ARBA" id="ARBA00004123"/>
    </source>
</evidence>
<evidence type="ECO:0000256" key="6">
    <source>
        <dbReference type="ARBA" id="ARBA00022776"/>
    </source>
</evidence>
<dbReference type="EMBL" id="CP064812">
    <property type="protein sequence ID" value="QPG72778.1"/>
    <property type="molecule type" value="Genomic_DNA"/>
</dbReference>
<feature type="coiled-coil region" evidence="12">
    <location>
        <begin position="158"/>
        <end position="227"/>
    </location>
</feature>
<proteinExistence type="inferred from homology"/>
<keyword evidence="11" id="KW-0137">Centromere</keyword>
<dbReference type="OrthoDB" id="8194677at2759"/>
<keyword evidence="5" id="KW-0132">Cell division</keyword>
<dbReference type="InterPro" id="IPR005549">
    <property type="entry name" value="Kinetochore_Nuf2_N"/>
</dbReference>
<evidence type="ECO:0000313" key="16">
    <source>
        <dbReference type="Proteomes" id="UP000662931"/>
    </source>
</evidence>
<sequence length="469" mass="54950">MPRPSSIYRFSKVPAFSRTQYKFPILEADEIIQVFDALDFGVSEAMLVKPTFSFMNSLIEQVLDKFLYVPPYSLRKKIQETQFEDAQEEDNLHTSMNVMAPKRIVYKFLCDCGVNDFSIRDVSKPDPTRVRIILSAIINFARFREERMNDCDGLLDSSEDVIVKYREVLEKNEKLENQMTSLNNQIAAEGYTMDEVDERNNLLENQLKELRSNQQKLASEHTKYKSEKTGLIKELENQSALYIASEKDLEQVRPYIKESPESVRELITRMQESLAEEQEKLKNLETRSRKISISFDSFQLLIQEFKLLNRTLEDVQVETSKQDSSSKALNELKNETEERESVIKDYTRRVAQIERQVQHNEERIEKLSKFYSDKLGQLQEKMEQKSTELASLKTKKAEQDADATSKKSQIELWQMQMSNLKRSFETECREASFELEKLNSHIQLYEVEMSKKLKEQKNELGLVNRKTSH</sequence>
<keyword evidence="7" id="KW-0995">Kinetochore</keyword>
<dbReference type="GO" id="GO:0007052">
    <property type="term" value="P:mitotic spindle organization"/>
    <property type="evidence" value="ECO:0007669"/>
    <property type="project" value="TreeGrafter"/>
</dbReference>
<feature type="domain" description="Nuf2 DHR10-like" evidence="14">
    <location>
        <begin position="271"/>
        <end position="384"/>
    </location>
</feature>
<keyword evidence="6" id="KW-0498">Mitosis</keyword>
<evidence type="ECO:0000256" key="5">
    <source>
        <dbReference type="ARBA" id="ARBA00022618"/>
    </source>
</evidence>
<name>A0A875RWF1_EENNA</name>
<evidence type="ECO:0000256" key="12">
    <source>
        <dbReference type="SAM" id="Coils"/>
    </source>
</evidence>
<evidence type="ECO:0000256" key="8">
    <source>
        <dbReference type="ARBA" id="ARBA00023054"/>
    </source>
</evidence>
<dbReference type="GO" id="GO:0051383">
    <property type="term" value="P:kinetochore organization"/>
    <property type="evidence" value="ECO:0007669"/>
    <property type="project" value="TreeGrafter"/>
</dbReference>
<organism evidence="15 16">
    <name type="scientific">Eeniella nana</name>
    <name type="common">Yeast</name>
    <name type="synonym">Brettanomyces nanus</name>
    <dbReference type="NCBI Taxonomy" id="13502"/>
    <lineage>
        <taxon>Eukaryota</taxon>
        <taxon>Fungi</taxon>
        <taxon>Dikarya</taxon>
        <taxon>Ascomycota</taxon>
        <taxon>Saccharomycotina</taxon>
        <taxon>Pichiomycetes</taxon>
        <taxon>Pichiales</taxon>
        <taxon>Pichiaceae</taxon>
        <taxon>Brettanomyces</taxon>
    </lineage>
</organism>
<evidence type="ECO:0000256" key="2">
    <source>
        <dbReference type="ARBA" id="ARBA00004629"/>
    </source>
</evidence>
<keyword evidence="4" id="KW-0158">Chromosome</keyword>
<dbReference type="InterPro" id="IPR038275">
    <property type="entry name" value="Nuf2_N_sf"/>
</dbReference>
<reference evidence="15" key="1">
    <citation type="submission" date="2020-10" db="EMBL/GenBank/DDBJ databases">
        <authorList>
            <person name="Roach M.J.R."/>
        </authorList>
    </citation>
    <scope>NUCLEOTIDE SEQUENCE</scope>
    <source>
        <strain evidence="15">CBS 1945</strain>
    </source>
</reference>
<comment type="similarity">
    <text evidence="3">Belongs to the NUF2 family.</text>
</comment>
<evidence type="ECO:0000256" key="4">
    <source>
        <dbReference type="ARBA" id="ARBA00022454"/>
    </source>
</evidence>
<keyword evidence="16" id="KW-1185">Reference proteome</keyword>
<dbReference type="PANTHER" id="PTHR21650:SF2">
    <property type="entry name" value="KINETOCHORE PROTEIN NUF2"/>
    <property type="match status" value="1"/>
</dbReference>
<evidence type="ECO:0000256" key="7">
    <source>
        <dbReference type="ARBA" id="ARBA00022838"/>
    </source>
</evidence>
<dbReference type="GO" id="GO:0051301">
    <property type="term" value="P:cell division"/>
    <property type="evidence" value="ECO:0007669"/>
    <property type="project" value="UniProtKB-KW"/>
</dbReference>
<evidence type="ECO:0000313" key="15">
    <source>
        <dbReference type="EMBL" id="QPG72778.1"/>
    </source>
</evidence>
<comment type="subcellular location">
    <subcellularLocation>
        <location evidence="2">Chromosome</location>
        <location evidence="2">Centromere</location>
        <location evidence="2">Kinetochore</location>
    </subcellularLocation>
    <subcellularLocation>
        <location evidence="1">Nucleus</location>
    </subcellularLocation>
</comment>
<gene>
    <name evidence="15" type="ORF">FOA43_000079</name>
</gene>
<dbReference type="GO" id="GO:0045132">
    <property type="term" value="P:meiotic chromosome segregation"/>
    <property type="evidence" value="ECO:0007669"/>
    <property type="project" value="TreeGrafter"/>
</dbReference>
<dbReference type="Pfam" id="PF18595">
    <property type="entry name" value="Nuf2_DHR10-like"/>
    <property type="match status" value="1"/>
</dbReference>
<evidence type="ECO:0008006" key="17">
    <source>
        <dbReference type="Google" id="ProtNLM"/>
    </source>
</evidence>
<dbReference type="RefSeq" id="XP_038776343.1">
    <property type="nucleotide sequence ID" value="XM_038920415.1"/>
</dbReference>
<dbReference type="GO" id="GO:0051315">
    <property type="term" value="P:attachment of mitotic spindle microtubules to kinetochore"/>
    <property type="evidence" value="ECO:0007669"/>
    <property type="project" value="TreeGrafter"/>
</dbReference>
<keyword evidence="8 12" id="KW-0175">Coiled coil</keyword>
<evidence type="ECO:0000259" key="13">
    <source>
        <dbReference type="Pfam" id="PF03800"/>
    </source>
</evidence>
<feature type="coiled-coil region" evidence="12">
    <location>
        <begin position="267"/>
        <end position="294"/>
    </location>
</feature>
<dbReference type="KEGG" id="bnn:FOA43_000079"/>
<evidence type="ECO:0000256" key="11">
    <source>
        <dbReference type="ARBA" id="ARBA00023328"/>
    </source>
</evidence>
<protein>
    <recommendedName>
        <fullName evidence="17">Kinetochore protein NUF2</fullName>
    </recommendedName>
</protein>
<dbReference type="Pfam" id="PF03800">
    <property type="entry name" value="Nuf2"/>
    <property type="match status" value="1"/>
</dbReference>
<evidence type="ECO:0000256" key="10">
    <source>
        <dbReference type="ARBA" id="ARBA00023306"/>
    </source>
</evidence>